<dbReference type="Proteomes" id="UP000027586">
    <property type="component" value="Unassembled WGS sequence"/>
</dbReference>
<proteinExistence type="inferred from homology"/>
<reference evidence="14" key="1">
    <citation type="submission" date="2013-08" db="EMBL/GenBank/DDBJ databases">
        <title>Gene expansion shapes genome architecture in the human pathogen Lichtheimia corymbifera: an evolutionary genomics analysis in the ancient terrestrial Mucorales (Mucoromycotina).</title>
        <authorList>
            <person name="Schwartze V.U."/>
            <person name="Winter S."/>
            <person name="Shelest E."/>
            <person name="Marcet-Houben M."/>
            <person name="Horn F."/>
            <person name="Wehner S."/>
            <person name="Hoffmann K."/>
            <person name="Riege K."/>
            <person name="Sammeth M."/>
            <person name="Nowrousian M."/>
            <person name="Valiante V."/>
            <person name="Linde J."/>
            <person name="Jacobsen I.D."/>
            <person name="Marz M."/>
            <person name="Brakhage A.A."/>
            <person name="Gabaldon T."/>
            <person name="Bocker S."/>
            <person name="Voigt K."/>
        </authorList>
    </citation>
    <scope>NUCLEOTIDE SEQUENCE [LARGE SCALE GENOMIC DNA]</scope>
    <source>
        <strain evidence="14">FSU 9682</strain>
    </source>
</reference>
<evidence type="ECO:0000256" key="7">
    <source>
        <dbReference type="ARBA" id="ARBA00023125"/>
    </source>
</evidence>
<keyword evidence="4" id="KW-0863">Zinc-finger</keyword>
<evidence type="ECO:0000256" key="8">
    <source>
        <dbReference type="ARBA" id="ARBA00023163"/>
    </source>
</evidence>
<keyword evidence="5" id="KW-0862">Zinc</keyword>
<sequence>MMDGEDLWFGRTRLYLHKTAAVAWCSLCLPTESMKVLKNQPCEQCGTTRYRETAEGEMVCKYGHLLIGWRQEEGDEFVWTGRARNKGQAIQEASSNADLFKGADREAARLRIVQYGLQLVVRSLVHDMHFPAEFEYVARELWLTYISASGIQLPHEFTAQFNEDVNNNNNNNNNDRLFQSSSAPLEESLEDEFDLDLDSALDDSSDSSSSTGSSSTSGSDTDMGGGRRRTRSYTKKKRKAFTTDWPNVRLPDIIVFCYLACLWMRIPVLSNDIHRWCFSYQLPYMKIMDGLPDDFVKRLDSPMMRMFTLVPRHSRIVFRIRSYKRAFAHHCKLRFPKANTPILIHRFLSQFYLPEQLFFGAKRIYERLNAYYATYGYRRMPADDTQAMACAVILVKLCYRLDDNALNPVFKEEDMPSLLPKDVWYALVQDNLEKWRRLQKHESLQIDEAELPVILEFLKDIGTLSAKQGKKVRSNALRQHMRAVSRGGHTKERSKDNVYMKPDPLTPDIIAKAEPDMRTRPVGSKYVTYKRTYGDDVFHEEYVVVVLLASYILGMDFWRFHRYLTLCETQIQKTMYIMNR</sequence>
<dbReference type="PANTHER" id="PTHR31576">
    <property type="entry name" value="TATA BOX-BINDING PROTEIN-ASSOCIATED FACTOR RNA POLYMERASE I SUBUNIT B"/>
    <property type="match status" value="1"/>
</dbReference>
<dbReference type="STRING" id="1263082.A0A068RR19"/>
<dbReference type="VEuPathDB" id="FungiDB:LCOR_03922.1"/>
<feature type="domain" description="Rrn7/TAF1B C-terminal cyclin" evidence="13">
    <location>
        <begin position="319"/>
        <end position="449"/>
    </location>
</feature>
<feature type="domain" description="RRN7-type" evidence="11">
    <location>
        <begin position="38"/>
        <end position="68"/>
    </location>
</feature>
<organism evidence="14 15">
    <name type="scientific">Lichtheimia corymbifera JMRC:FSU:9682</name>
    <dbReference type="NCBI Taxonomy" id="1263082"/>
    <lineage>
        <taxon>Eukaryota</taxon>
        <taxon>Fungi</taxon>
        <taxon>Fungi incertae sedis</taxon>
        <taxon>Mucoromycota</taxon>
        <taxon>Mucoromycotina</taxon>
        <taxon>Mucoromycetes</taxon>
        <taxon>Mucorales</taxon>
        <taxon>Lichtheimiaceae</taxon>
        <taxon>Lichtheimia</taxon>
    </lineage>
</organism>
<protein>
    <submittedName>
        <fullName evidence="14">Uncharacterized protein</fullName>
    </submittedName>
</protein>
<evidence type="ECO:0000259" key="11">
    <source>
        <dbReference type="Pfam" id="PF11781"/>
    </source>
</evidence>
<keyword evidence="15" id="KW-1185">Reference proteome</keyword>
<feature type="region of interest" description="Disordered" evidence="10">
    <location>
        <begin position="201"/>
        <end position="235"/>
    </location>
</feature>
<evidence type="ECO:0000256" key="1">
    <source>
        <dbReference type="ARBA" id="ARBA00004604"/>
    </source>
</evidence>
<dbReference type="InterPro" id="IPR033599">
    <property type="entry name" value="TAF1B/Rrn7"/>
</dbReference>
<comment type="caution">
    <text evidence="14">The sequence shown here is derived from an EMBL/GenBank/DDBJ whole genome shotgun (WGS) entry which is preliminary data.</text>
</comment>
<dbReference type="GO" id="GO:0008270">
    <property type="term" value="F:zinc ion binding"/>
    <property type="evidence" value="ECO:0007669"/>
    <property type="project" value="UniProtKB-KW"/>
</dbReference>
<comment type="subcellular location">
    <subcellularLocation>
        <location evidence="1">Nucleus</location>
        <location evidence="1">Nucleolus</location>
    </subcellularLocation>
</comment>
<dbReference type="EMBL" id="CBTN010000013">
    <property type="protein sequence ID" value="CDH52454.1"/>
    <property type="molecule type" value="Genomic_DNA"/>
</dbReference>
<dbReference type="Pfam" id="PF11781">
    <property type="entry name" value="Zn_ribbon_RRN7"/>
    <property type="match status" value="1"/>
</dbReference>
<feature type="compositionally biased region" description="Low complexity" evidence="10">
    <location>
        <begin position="206"/>
        <end position="222"/>
    </location>
</feature>
<dbReference type="GO" id="GO:0001164">
    <property type="term" value="F:RNA polymerase I core promoter sequence-specific DNA binding"/>
    <property type="evidence" value="ECO:0007669"/>
    <property type="project" value="InterPro"/>
</dbReference>
<dbReference type="Pfam" id="PF20645">
    <property type="entry name" value="Rrn7_cyclin_C"/>
    <property type="match status" value="1"/>
</dbReference>
<keyword evidence="7" id="KW-0238">DNA-binding</keyword>
<keyword evidence="6" id="KW-0805">Transcription regulation</keyword>
<dbReference type="Pfam" id="PF20644">
    <property type="entry name" value="Rrn7_cyclin_N"/>
    <property type="match status" value="1"/>
</dbReference>
<evidence type="ECO:0000256" key="4">
    <source>
        <dbReference type="ARBA" id="ARBA00022771"/>
    </source>
</evidence>
<keyword evidence="3" id="KW-0479">Metal-binding</keyword>
<dbReference type="GO" id="GO:0042790">
    <property type="term" value="P:nucleolar large rRNA transcription by RNA polymerase I"/>
    <property type="evidence" value="ECO:0007669"/>
    <property type="project" value="TreeGrafter"/>
</dbReference>
<evidence type="ECO:0000313" key="14">
    <source>
        <dbReference type="EMBL" id="CDH52454.1"/>
    </source>
</evidence>
<evidence type="ECO:0000256" key="2">
    <source>
        <dbReference type="ARBA" id="ARBA00006899"/>
    </source>
</evidence>
<evidence type="ECO:0000256" key="3">
    <source>
        <dbReference type="ARBA" id="ARBA00022723"/>
    </source>
</evidence>
<dbReference type="PANTHER" id="PTHR31576:SF2">
    <property type="entry name" value="TATA BOX-BINDING PROTEIN-ASSOCIATED FACTOR RNA POLYMERASE I SUBUNIT B"/>
    <property type="match status" value="1"/>
</dbReference>
<name>A0A068RR19_9FUNG</name>
<evidence type="ECO:0000259" key="12">
    <source>
        <dbReference type="Pfam" id="PF20644"/>
    </source>
</evidence>
<dbReference type="OrthoDB" id="428577at2759"/>
<dbReference type="GO" id="GO:0070860">
    <property type="term" value="C:RNA polymerase I core factor complex"/>
    <property type="evidence" value="ECO:0007669"/>
    <property type="project" value="InterPro"/>
</dbReference>
<dbReference type="AlphaFoldDB" id="A0A068RR19"/>
<keyword evidence="9" id="KW-0539">Nucleus</keyword>
<dbReference type="InterPro" id="IPR048538">
    <property type="entry name" value="Rrn7_cyclin_C"/>
</dbReference>
<evidence type="ECO:0000256" key="10">
    <source>
        <dbReference type="SAM" id="MobiDB-lite"/>
    </source>
</evidence>
<comment type="similarity">
    <text evidence="2">Belongs to the RRN7/TAF1B family.</text>
</comment>
<gene>
    <name evidence="14" type="ORF">LCOR_03922.1</name>
</gene>
<accession>A0A068RR19</accession>
<feature type="domain" description="Rrn7/TAF1B N-terminal cyclin" evidence="12">
    <location>
        <begin position="186"/>
        <end position="292"/>
    </location>
</feature>
<evidence type="ECO:0000313" key="15">
    <source>
        <dbReference type="Proteomes" id="UP000027586"/>
    </source>
</evidence>
<dbReference type="InterPro" id="IPR021752">
    <property type="entry name" value="TF_Rrn7_Zf"/>
</dbReference>
<evidence type="ECO:0000259" key="13">
    <source>
        <dbReference type="Pfam" id="PF20645"/>
    </source>
</evidence>
<evidence type="ECO:0000256" key="9">
    <source>
        <dbReference type="ARBA" id="ARBA00023242"/>
    </source>
</evidence>
<evidence type="ECO:0000256" key="5">
    <source>
        <dbReference type="ARBA" id="ARBA00022833"/>
    </source>
</evidence>
<evidence type="ECO:0000256" key="6">
    <source>
        <dbReference type="ARBA" id="ARBA00023015"/>
    </source>
</evidence>
<dbReference type="InterPro" id="IPR048540">
    <property type="entry name" value="Rrn7_cyclin_N"/>
</dbReference>
<feature type="compositionally biased region" description="Basic residues" evidence="10">
    <location>
        <begin position="226"/>
        <end position="235"/>
    </location>
</feature>
<keyword evidence="8" id="KW-0804">Transcription</keyword>